<name>A0A395JHZ8_9GAMM</name>
<evidence type="ECO:0000313" key="3">
    <source>
        <dbReference type="Proteomes" id="UP000253083"/>
    </source>
</evidence>
<dbReference type="InterPro" id="IPR002376">
    <property type="entry name" value="Formyl_transf_N"/>
</dbReference>
<dbReference type="RefSeq" id="WP_113954757.1">
    <property type="nucleotide sequence ID" value="NZ_QNRT01000003.1"/>
</dbReference>
<dbReference type="GO" id="GO:0004479">
    <property type="term" value="F:methionyl-tRNA formyltransferase activity"/>
    <property type="evidence" value="ECO:0007669"/>
    <property type="project" value="TreeGrafter"/>
</dbReference>
<dbReference type="Proteomes" id="UP000253083">
    <property type="component" value="Unassembled WGS sequence"/>
</dbReference>
<dbReference type="PANTHER" id="PTHR11138">
    <property type="entry name" value="METHIONYL-TRNA FORMYLTRANSFERASE"/>
    <property type="match status" value="1"/>
</dbReference>
<dbReference type="InParanoid" id="A0A395JHZ8"/>
<dbReference type="PANTHER" id="PTHR11138:SF5">
    <property type="entry name" value="METHIONYL-TRNA FORMYLTRANSFERASE, MITOCHONDRIAL"/>
    <property type="match status" value="1"/>
</dbReference>
<comment type="caution">
    <text evidence="2">The sequence shown here is derived from an EMBL/GenBank/DDBJ whole genome shotgun (WGS) entry which is preliminary data.</text>
</comment>
<keyword evidence="2" id="KW-0808">Transferase</keyword>
<dbReference type="GO" id="GO:0005829">
    <property type="term" value="C:cytosol"/>
    <property type="evidence" value="ECO:0007669"/>
    <property type="project" value="TreeGrafter"/>
</dbReference>
<keyword evidence="3" id="KW-1185">Reference proteome</keyword>
<dbReference type="EMBL" id="QNRT01000003">
    <property type="protein sequence ID" value="RBP49757.1"/>
    <property type="molecule type" value="Genomic_DNA"/>
</dbReference>
<dbReference type="OrthoDB" id="467573at2"/>
<proteinExistence type="predicted"/>
<dbReference type="Pfam" id="PF00551">
    <property type="entry name" value="Formyl_trans_N"/>
    <property type="match status" value="1"/>
</dbReference>
<protein>
    <submittedName>
        <fullName evidence="2">Formyl transferase-like protein</fullName>
    </submittedName>
</protein>
<evidence type="ECO:0000313" key="2">
    <source>
        <dbReference type="EMBL" id="RBP49757.1"/>
    </source>
</evidence>
<dbReference type="Gene3D" id="3.40.50.12230">
    <property type="match status" value="1"/>
</dbReference>
<dbReference type="CDD" id="cd08653">
    <property type="entry name" value="FMT_core_like_3"/>
    <property type="match status" value="1"/>
</dbReference>
<dbReference type="AlphaFoldDB" id="A0A395JHZ8"/>
<reference evidence="2 3" key="1">
    <citation type="submission" date="2018-06" db="EMBL/GenBank/DDBJ databases">
        <title>Genomic Encyclopedia of Type Strains, Phase IV (KMG-IV): sequencing the most valuable type-strain genomes for metagenomic binning, comparative biology and taxonomic classification.</title>
        <authorList>
            <person name="Goeker M."/>
        </authorList>
    </citation>
    <scope>NUCLEOTIDE SEQUENCE [LARGE SCALE GENOMIC DNA]</scope>
    <source>
        <strain evidence="2 3">DSM 24032</strain>
    </source>
</reference>
<accession>A0A395JHZ8</accession>
<feature type="domain" description="Formyl transferase N-terminal" evidence="1">
    <location>
        <begin position="61"/>
        <end position="168"/>
    </location>
</feature>
<sequence length="239" mass="26526">MKITLLVNHDPAAALALSYLEKSLAAHELSVFFTRKPSRASNPVALQNLAEFEAACLTRDTKVFERLNAKRLNAINTHDFEQFTRSEPDLVISVRHMSILQDAVIAVPRHGIINLHSGILPDYQGVMATFWAMQNRASQIGTSLHWIDSSQIDKGAVITSTQQPVRYEKSYFWNVCNLYAAGCAAIAQTVNQLAEASKPNATPQASPGHYYSYPDHAALAAFAYPLWDANDSLKHWLDS</sequence>
<evidence type="ECO:0000259" key="1">
    <source>
        <dbReference type="Pfam" id="PF00551"/>
    </source>
</evidence>
<dbReference type="InterPro" id="IPR036477">
    <property type="entry name" value="Formyl_transf_N_sf"/>
</dbReference>
<organism evidence="2 3">
    <name type="scientific">Arenicella xantha</name>
    <dbReference type="NCBI Taxonomy" id="644221"/>
    <lineage>
        <taxon>Bacteria</taxon>
        <taxon>Pseudomonadati</taxon>
        <taxon>Pseudomonadota</taxon>
        <taxon>Gammaproteobacteria</taxon>
        <taxon>Arenicellales</taxon>
        <taxon>Arenicellaceae</taxon>
        <taxon>Arenicella</taxon>
    </lineage>
</organism>
<gene>
    <name evidence="2" type="ORF">DFR28_103182</name>
</gene>
<dbReference type="SUPFAM" id="SSF53328">
    <property type="entry name" value="Formyltransferase"/>
    <property type="match status" value="1"/>
</dbReference>